<accession>A0A6J5P030</accession>
<evidence type="ECO:0000313" key="1">
    <source>
        <dbReference type="EMBL" id="CAB4162718.1"/>
    </source>
</evidence>
<gene>
    <name evidence="1" type="ORF">UFOVP783_103</name>
</gene>
<reference evidence="1" key="1">
    <citation type="submission" date="2020-04" db="EMBL/GenBank/DDBJ databases">
        <authorList>
            <person name="Chiriac C."/>
            <person name="Salcher M."/>
            <person name="Ghai R."/>
            <person name="Kavagutti S V."/>
        </authorList>
    </citation>
    <scope>NUCLEOTIDE SEQUENCE</scope>
</reference>
<name>A0A6J5P030_9CAUD</name>
<dbReference type="EMBL" id="LR796738">
    <property type="protein sequence ID" value="CAB4162718.1"/>
    <property type="molecule type" value="Genomic_DNA"/>
</dbReference>
<proteinExistence type="predicted"/>
<protein>
    <submittedName>
        <fullName evidence="1">Uncharacterized protein</fullName>
    </submittedName>
</protein>
<organism evidence="1">
    <name type="scientific">uncultured Caudovirales phage</name>
    <dbReference type="NCBI Taxonomy" id="2100421"/>
    <lineage>
        <taxon>Viruses</taxon>
        <taxon>Duplodnaviria</taxon>
        <taxon>Heunggongvirae</taxon>
        <taxon>Uroviricota</taxon>
        <taxon>Caudoviricetes</taxon>
        <taxon>Peduoviridae</taxon>
        <taxon>Maltschvirus</taxon>
        <taxon>Maltschvirus maltsch</taxon>
    </lineage>
</organism>
<sequence length="197" mass="21865">MKQTPIDYFVFLSLSNSVGEWGEANFGATTPENVSDPALGFLEEIGELTHAILKKKQGIRGTPEEHDAAARDALGDMGIFLLHLWFRQTKLDPSIRMNIGALTRYTGAPPDEDYPGATQDMLGRLAMGAAELLLVRTIHQVDFAERWARAYELALAVSHSAASKLGVDFWPQVRETWERIVSKRNWIANPSGTPEVD</sequence>